<keyword evidence="15" id="KW-1185">Reference proteome</keyword>
<dbReference type="InterPro" id="IPR014782">
    <property type="entry name" value="Peptidase_M1_dom"/>
</dbReference>
<protein>
    <recommendedName>
        <fullName evidence="5">Aminopeptidase N</fullName>
        <ecNumber evidence="4">3.4.11.2</ecNumber>
    </recommendedName>
</protein>
<dbReference type="RefSeq" id="WP_167917629.1">
    <property type="nucleotide sequence ID" value="NZ_JAAVJS010000008.1"/>
</dbReference>
<dbReference type="SUPFAM" id="SSF55486">
    <property type="entry name" value="Metalloproteases ('zincins'), catalytic domain"/>
    <property type="match status" value="1"/>
</dbReference>
<keyword evidence="8" id="KW-0479">Metal-binding</keyword>
<keyword evidence="7" id="KW-0645">Protease</keyword>
<dbReference type="PROSITE" id="PS51257">
    <property type="entry name" value="PROKAR_LIPOPROTEIN"/>
    <property type="match status" value="1"/>
</dbReference>
<evidence type="ECO:0000256" key="2">
    <source>
        <dbReference type="ARBA" id="ARBA00001947"/>
    </source>
</evidence>
<proteinExistence type="inferred from homology"/>
<dbReference type="CDD" id="cd09602">
    <property type="entry name" value="M1_APN"/>
    <property type="match status" value="1"/>
</dbReference>
<comment type="caution">
    <text evidence="14">The sequence shown here is derived from an EMBL/GenBank/DDBJ whole genome shotgun (WGS) entry which is preliminary data.</text>
</comment>
<comment type="catalytic activity">
    <reaction evidence="1">
        <text>Release of an N-terminal amino acid, Xaa-|-Yaa- from a peptide, amide or arylamide. Xaa is preferably Ala, but may be most amino acids including Pro (slow action). When a terminal hydrophobic residue is followed by a prolyl residue, the two may be released as an intact Xaa-Pro dipeptide.</text>
        <dbReference type="EC" id="3.4.11.2"/>
    </reaction>
</comment>
<keyword evidence="6" id="KW-0031">Aminopeptidase</keyword>
<dbReference type="PANTHER" id="PTHR11533:SF174">
    <property type="entry name" value="PUROMYCIN-SENSITIVE AMINOPEPTIDASE-RELATED"/>
    <property type="match status" value="1"/>
</dbReference>
<evidence type="ECO:0000256" key="9">
    <source>
        <dbReference type="ARBA" id="ARBA00022801"/>
    </source>
</evidence>
<dbReference type="PANTHER" id="PTHR11533">
    <property type="entry name" value="PROTEASE M1 ZINC METALLOPROTEASE"/>
    <property type="match status" value="1"/>
</dbReference>
<evidence type="ECO:0000256" key="1">
    <source>
        <dbReference type="ARBA" id="ARBA00000098"/>
    </source>
</evidence>
<dbReference type="InterPro" id="IPR001930">
    <property type="entry name" value="Peptidase_M1"/>
</dbReference>
<dbReference type="InterPro" id="IPR042097">
    <property type="entry name" value="Aminopeptidase_N-like_N_sf"/>
</dbReference>
<dbReference type="InterPro" id="IPR027268">
    <property type="entry name" value="Peptidase_M4/M1_CTD_sf"/>
</dbReference>
<feature type="domain" description="Peptidase M1 membrane alanine aminopeptidase" evidence="12">
    <location>
        <begin position="250"/>
        <end position="461"/>
    </location>
</feature>
<feature type="domain" description="Aminopeptidase N-like N-terminal" evidence="13">
    <location>
        <begin position="106"/>
        <end position="207"/>
    </location>
</feature>
<dbReference type="Proteomes" id="UP000760545">
    <property type="component" value="Unassembled WGS sequence"/>
</dbReference>
<evidence type="ECO:0000259" key="13">
    <source>
        <dbReference type="Pfam" id="PF17900"/>
    </source>
</evidence>
<dbReference type="Gene3D" id="2.60.40.1730">
    <property type="entry name" value="tricorn interacting facor f3 domain"/>
    <property type="match status" value="1"/>
</dbReference>
<comment type="cofactor">
    <cofactor evidence="2">
        <name>Zn(2+)</name>
        <dbReference type="ChEBI" id="CHEBI:29105"/>
    </cofactor>
</comment>
<evidence type="ECO:0000256" key="8">
    <source>
        <dbReference type="ARBA" id="ARBA00022723"/>
    </source>
</evidence>
<keyword evidence="9" id="KW-0378">Hydrolase</keyword>
<dbReference type="InterPro" id="IPR050344">
    <property type="entry name" value="Peptidase_M1_aminopeptidases"/>
</dbReference>
<reference evidence="14 15" key="1">
    <citation type="submission" date="2020-03" db="EMBL/GenBank/DDBJ databases">
        <title>Tamlana sp. nov, isolated from XXX.</title>
        <authorList>
            <person name="Cao W.R."/>
        </authorList>
    </citation>
    <scope>NUCLEOTIDE SEQUENCE [LARGE SCALE GENOMIC DNA]</scope>
    <source>
        <strain evidence="14 15">HST1-43</strain>
    </source>
</reference>
<evidence type="ECO:0000256" key="6">
    <source>
        <dbReference type="ARBA" id="ARBA00022438"/>
    </source>
</evidence>
<dbReference type="Pfam" id="PF01433">
    <property type="entry name" value="Peptidase_M1"/>
    <property type="match status" value="1"/>
</dbReference>
<evidence type="ECO:0000256" key="7">
    <source>
        <dbReference type="ARBA" id="ARBA00022670"/>
    </source>
</evidence>
<dbReference type="EMBL" id="JAAVJS010000008">
    <property type="protein sequence ID" value="NJX15388.1"/>
    <property type="molecule type" value="Genomic_DNA"/>
</dbReference>
<dbReference type="InterPro" id="IPR045357">
    <property type="entry name" value="Aminopeptidase_N-like_N"/>
</dbReference>
<comment type="similarity">
    <text evidence="3">Belongs to the peptidase M1 family.</text>
</comment>
<accession>A0ABX1DFH4</accession>
<evidence type="ECO:0000256" key="3">
    <source>
        <dbReference type="ARBA" id="ARBA00010136"/>
    </source>
</evidence>
<dbReference type="EC" id="3.4.11.2" evidence="4"/>
<dbReference type="Pfam" id="PF17900">
    <property type="entry name" value="Peptidase_M1_N"/>
    <property type="match status" value="1"/>
</dbReference>
<evidence type="ECO:0000256" key="5">
    <source>
        <dbReference type="ARBA" id="ARBA00015611"/>
    </source>
</evidence>
<evidence type="ECO:0000259" key="12">
    <source>
        <dbReference type="Pfam" id="PF01433"/>
    </source>
</evidence>
<organism evidence="14 15">
    <name type="scientific">Tamlana crocina</name>
    <dbReference type="NCBI Taxonomy" id="393006"/>
    <lineage>
        <taxon>Bacteria</taxon>
        <taxon>Pseudomonadati</taxon>
        <taxon>Bacteroidota</taxon>
        <taxon>Flavobacteriia</taxon>
        <taxon>Flavobacteriales</taxon>
        <taxon>Flavobacteriaceae</taxon>
        <taxon>Tamlana</taxon>
    </lineage>
</organism>
<evidence type="ECO:0000256" key="4">
    <source>
        <dbReference type="ARBA" id="ARBA00012564"/>
    </source>
</evidence>
<dbReference type="Gene3D" id="1.10.390.10">
    <property type="entry name" value="Neutral Protease Domain 2"/>
    <property type="match status" value="1"/>
</dbReference>
<evidence type="ECO:0000256" key="11">
    <source>
        <dbReference type="ARBA" id="ARBA00023049"/>
    </source>
</evidence>
<dbReference type="SUPFAM" id="SSF63737">
    <property type="entry name" value="Leukotriene A4 hydrolase N-terminal domain"/>
    <property type="match status" value="1"/>
</dbReference>
<sequence length="855" mass="97817">MKKIATLISVFLLLVSCAKEETKSLLSPGISLELANYRKQQVSDVVYTLSFDIPEEKSEPIDAELDLSLTINDLRHPLYLDFNADSSLLKTIAVNGKTIDINHEEEHVIVASEYLKIGKNQINILFDAGEQSLNRNDDYLYTLLVPDRASTLFPCFDQPNIKAYYLLDITAPKHWKVLSGAALEVEEELEDAIRHRFKTSDLMSTYLFSFVAGEFEKTSEMLDGFNMEFLYRENDTEKIEASMEPIFKFHKQSLSFLEDYTQFPFPFQKLDFAAIPGYQYGGMEHPGAIQYRESSLFLDRHATQNQKLNRCHLIAHETAHMWFGDLVTMKWFDDVWLKEVFANFLADKISEPAFPEVNHSLNFMCEHYSSAYSEDRTKGATPIKQPLDNLKNAGTLYGNIIYHKSPIMMRQLEALVGETGFRKGMQNYIKDFANGNADWNDLVSLLDAETDVDLKQWSEVWVFQPGRPIITDNVVYRDGKIESFSIEQQAEDGSDNLWPQHFSIGLVYPDSLKVVPVSLNQKSQNIAKFKGVKKPQSIIYNYDAFGYGVFPMKHLEASAIPNIQDDVARGYSYINLYENVLLGKLKPEIALETLVQGLLTEKNELVLSMVSGYGSAIFWKYINPEKRDDLAQMMEPKLIKRLMDKALPSGLKKTIFGFYRGVAYLSSGRDMLYKIWDKSLKIENLNLNENDYTGLAATLAIYGHPEAETILHEALKDISNSDRKKRFEFLLPSLSADENLRDGFMQSLAQAENREKESWVISALYNMNHPLRQASAKKHLKMCLGLTEDIQKTGDIFFPKSWLNATIGNYNSNYAFEVVETFLKENPNFPTVLKNKLLQAADGVYKGEILRERWH</sequence>
<keyword evidence="11" id="KW-0482">Metalloprotease</keyword>
<evidence type="ECO:0000256" key="10">
    <source>
        <dbReference type="ARBA" id="ARBA00022833"/>
    </source>
</evidence>
<dbReference type="PRINTS" id="PR00756">
    <property type="entry name" value="ALADIPTASE"/>
</dbReference>
<evidence type="ECO:0000313" key="15">
    <source>
        <dbReference type="Proteomes" id="UP000760545"/>
    </source>
</evidence>
<keyword evidence="10" id="KW-0862">Zinc</keyword>
<name>A0ABX1DFH4_9FLAO</name>
<gene>
    <name evidence="14" type="ORF">HC176_07780</name>
</gene>
<evidence type="ECO:0000313" key="14">
    <source>
        <dbReference type="EMBL" id="NJX15388.1"/>
    </source>
</evidence>